<dbReference type="EMBL" id="BIFR01000002">
    <property type="protein sequence ID" value="GCE14758.1"/>
    <property type="molecule type" value="Genomic_DNA"/>
</dbReference>
<keyword evidence="6" id="KW-0418">Kinase</keyword>
<evidence type="ECO:0000256" key="1">
    <source>
        <dbReference type="ARBA" id="ARBA00000085"/>
    </source>
</evidence>
<dbReference type="InterPro" id="IPR050736">
    <property type="entry name" value="Sensor_HK_Regulatory"/>
</dbReference>
<dbReference type="GO" id="GO:0016020">
    <property type="term" value="C:membrane"/>
    <property type="evidence" value="ECO:0007669"/>
    <property type="project" value="UniProtKB-SubCell"/>
</dbReference>
<feature type="transmembrane region" description="Helical" evidence="9">
    <location>
        <begin position="136"/>
        <end position="159"/>
    </location>
</feature>
<accession>A0A402A6K7</accession>
<keyword evidence="9" id="KW-0812">Transmembrane</keyword>
<dbReference type="SUPFAM" id="SSF47384">
    <property type="entry name" value="Homodimeric domain of signal transducing histidine kinase"/>
    <property type="match status" value="1"/>
</dbReference>
<feature type="transmembrane region" description="Helical" evidence="9">
    <location>
        <begin position="219"/>
        <end position="241"/>
    </location>
</feature>
<dbReference type="RefSeq" id="WP_126582295.1">
    <property type="nucleotide sequence ID" value="NZ_BIFR01000002.1"/>
</dbReference>
<keyword evidence="7" id="KW-0902">Two-component regulatory system</keyword>
<keyword evidence="9" id="KW-1133">Transmembrane helix</keyword>
<dbReference type="SUPFAM" id="SSF55874">
    <property type="entry name" value="ATPase domain of HSP90 chaperone/DNA topoisomerase II/histidine kinase"/>
    <property type="match status" value="1"/>
</dbReference>
<dbReference type="PROSITE" id="PS50109">
    <property type="entry name" value="HIS_KIN"/>
    <property type="match status" value="1"/>
</dbReference>
<name>A0A402A6K7_9CHLR</name>
<dbReference type="PANTHER" id="PTHR43711">
    <property type="entry name" value="TWO-COMPONENT HISTIDINE KINASE"/>
    <property type="match status" value="1"/>
</dbReference>
<comment type="caution">
    <text evidence="12">The sequence shown here is derived from an EMBL/GenBank/DDBJ whole genome shotgun (WGS) entry which is preliminary data.</text>
</comment>
<dbReference type="InterPro" id="IPR004358">
    <property type="entry name" value="Sig_transdc_His_kin-like_C"/>
</dbReference>
<evidence type="ECO:0000259" key="10">
    <source>
        <dbReference type="PROSITE" id="PS50109"/>
    </source>
</evidence>
<dbReference type="Gene3D" id="6.10.340.10">
    <property type="match status" value="1"/>
</dbReference>
<dbReference type="SMART" id="SM00388">
    <property type="entry name" value="HisKA"/>
    <property type="match status" value="1"/>
</dbReference>
<feature type="transmembrane region" description="Helical" evidence="9">
    <location>
        <begin position="179"/>
        <end position="199"/>
    </location>
</feature>
<dbReference type="Pfam" id="PF00672">
    <property type="entry name" value="HAMP"/>
    <property type="match status" value="1"/>
</dbReference>
<keyword evidence="4" id="KW-0597">Phosphoprotein</keyword>
<evidence type="ECO:0000256" key="7">
    <source>
        <dbReference type="ARBA" id="ARBA00023012"/>
    </source>
</evidence>
<evidence type="ECO:0000256" key="8">
    <source>
        <dbReference type="ARBA" id="ARBA00023136"/>
    </source>
</evidence>
<dbReference type="FunFam" id="1.10.287.130:FF:000001">
    <property type="entry name" value="Two-component sensor histidine kinase"/>
    <property type="match status" value="1"/>
</dbReference>
<evidence type="ECO:0000256" key="9">
    <source>
        <dbReference type="SAM" id="Phobius"/>
    </source>
</evidence>
<comment type="subcellular location">
    <subcellularLocation>
        <location evidence="2">Membrane</location>
    </subcellularLocation>
</comment>
<dbReference type="InterPro" id="IPR003594">
    <property type="entry name" value="HATPase_dom"/>
</dbReference>
<dbReference type="Gene3D" id="1.10.287.130">
    <property type="match status" value="1"/>
</dbReference>
<keyword evidence="13" id="KW-1185">Reference proteome</keyword>
<dbReference type="Pfam" id="PF02518">
    <property type="entry name" value="HATPase_c"/>
    <property type="match status" value="1"/>
</dbReference>
<dbReference type="SMART" id="SM00304">
    <property type="entry name" value="HAMP"/>
    <property type="match status" value="1"/>
</dbReference>
<feature type="transmembrane region" description="Helical" evidence="9">
    <location>
        <begin position="83"/>
        <end position="116"/>
    </location>
</feature>
<evidence type="ECO:0000256" key="4">
    <source>
        <dbReference type="ARBA" id="ARBA00022553"/>
    </source>
</evidence>
<dbReference type="PRINTS" id="PR00344">
    <property type="entry name" value="BCTRLSENSOR"/>
</dbReference>
<evidence type="ECO:0000256" key="3">
    <source>
        <dbReference type="ARBA" id="ARBA00012438"/>
    </source>
</evidence>
<organism evidence="12 13">
    <name type="scientific">Tengunoibacter tsumagoiensis</name>
    <dbReference type="NCBI Taxonomy" id="2014871"/>
    <lineage>
        <taxon>Bacteria</taxon>
        <taxon>Bacillati</taxon>
        <taxon>Chloroflexota</taxon>
        <taxon>Ktedonobacteria</taxon>
        <taxon>Ktedonobacterales</taxon>
        <taxon>Dictyobacteraceae</taxon>
        <taxon>Tengunoibacter</taxon>
    </lineage>
</organism>
<dbReference type="GO" id="GO:0000155">
    <property type="term" value="F:phosphorelay sensor kinase activity"/>
    <property type="evidence" value="ECO:0007669"/>
    <property type="project" value="InterPro"/>
</dbReference>
<feature type="domain" description="HAMP" evidence="11">
    <location>
        <begin position="242"/>
        <end position="294"/>
    </location>
</feature>
<keyword evidence="8 9" id="KW-0472">Membrane</keyword>
<dbReference type="OrthoDB" id="9800372at2"/>
<dbReference type="CDD" id="cd00082">
    <property type="entry name" value="HisKA"/>
    <property type="match status" value="1"/>
</dbReference>
<keyword evidence="5" id="KW-0808">Transferase</keyword>
<dbReference type="PROSITE" id="PS50885">
    <property type="entry name" value="HAMP"/>
    <property type="match status" value="1"/>
</dbReference>
<evidence type="ECO:0000313" key="13">
    <source>
        <dbReference type="Proteomes" id="UP000287352"/>
    </source>
</evidence>
<protein>
    <recommendedName>
        <fullName evidence="3">histidine kinase</fullName>
        <ecNumber evidence="3">2.7.13.3</ecNumber>
    </recommendedName>
</protein>
<dbReference type="AlphaFoldDB" id="A0A402A6K7"/>
<sequence>MIRQRIVQSLPLFRADARRALLEVSSLQCGALATWPLIDHMLRPLFLNSTPLFFLCLTFGSVLFLAFRWRLRPVGRTRWQQLLIELAVGGVLLCESIIISTVTLFLSIYCAPYAFIQFHSLKETGSPTFYSIVFNSIFYALSISSVAFFFLLRVLILVWRSWDRLRREHLHWALTHAHLLVVVMVAAIISCLLMTLAIWSGSGENRHELIPLLILPGMIFLTVISLAFVLPPSALFSYLFARHTTRRIEKLAAATSALRSGNYEVRVRVEGEDEIARLQADFNAMAIELERARHELRTERDAVSTLLNARRELIASVSHELRTPVATVRSYLESTLNNWQEVPPATLQQDLSIMEQQTIRLQVLINDLFTLSRVEVKHLELRCAPTNIELLIRRVAETTAPIAWRGSRVEIVADIEAATQEAFPEAMVDEHRLEQVLQNLLHNGIRHTPPGGIIVLSASATAQEILLQVKDTGEGIAADELPRIWERFYRTQQARQQPASGSGLGLALVKELTEAMGGSVSVSSIQGQGTCFSIRVPQALITNQPTRPLMPYHLP</sequence>
<dbReference type="InterPro" id="IPR003660">
    <property type="entry name" value="HAMP_dom"/>
</dbReference>
<evidence type="ECO:0000313" key="12">
    <source>
        <dbReference type="EMBL" id="GCE14758.1"/>
    </source>
</evidence>
<dbReference type="Pfam" id="PF00512">
    <property type="entry name" value="HisKA"/>
    <property type="match status" value="1"/>
</dbReference>
<feature type="domain" description="Histidine kinase" evidence="10">
    <location>
        <begin position="316"/>
        <end position="540"/>
    </location>
</feature>
<gene>
    <name evidence="12" type="ORF">KTT_46170</name>
</gene>
<dbReference type="InterPro" id="IPR036097">
    <property type="entry name" value="HisK_dim/P_sf"/>
</dbReference>
<dbReference type="InterPro" id="IPR005467">
    <property type="entry name" value="His_kinase_dom"/>
</dbReference>
<evidence type="ECO:0000256" key="2">
    <source>
        <dbReference type="ARBA" id="ARBA00004370"/>
    </source>
</evidence>
<evidence type="ECO:0000256" key="6">
    <source>
        <dbReference type="ARBA" id="ARBA00022777"/>
    </source>
</evidence>
<dbReference type="InterPro" id="IPR003661">
    <property type="entry name" value="HisK_dim/P_dom"/>
</dbReference>
<feature type="transmembrane region" description="Helical" evidence="9">
    <location>
        <begin position="50"/>
        <end position="71"/>
    </location>
</feature>
<dbReference type="CDD" id="cd06225">
    <property type="entry name" value="HAMP"/>
    <property type="match status" value="1"/>
</dbReference>
<dbReference type="FunFam" id="3.30.565.10:FF:000006">
    <property type="entry name" value="Sensor histidine kinase WalK"/>
    <property type="match status" value="1"/>
</dbReference>
<proteinExistence type="predicted"/>
<dbReference type="PANTHER" id="PTHR43711:SF1">
    <property type="entry name" value="HISTIDINE KINASE 1"/>
    <property type="match status" value="1"/>
</dbReference>
<dbReference type="EC" id="2.7.13.3" evidence="3"/>
<evidence type="ECO:0000259" key="11">
    <source>
        <dbReference type="PROSITE" id="PS50885"/>
    </source>
</evidence>
<comment type="catalytic activity">
    <reaction evidence="1">
        <text>ATP + protein L-histidine = ADP + protein N-phospho-L-histidine.</text>
        <dbReference type="EC" id="2.7.13.3"/>
    </reaction>
</comment>
<dbReference type="Proteomes" id="UP000287352">
    <property type="component" value="Unassembled WGS sequence"/>
</dbReference>
<dbReference type="SUPFAM" id="SSF158472">
    <property type="entry name" value="HAMP domain-like"/>
    <property type="match status" value="1"/>
</dbReference>
<reference evidence="13" key="1">
    <citation type="submission" date="2018-12" db="EMBL/GenBank/DDBJ databases">
        <title>Tengunoibacter tsumagoiensis gen. nov., sp. nov., Dictyobacter kobayashii sp. nov., D. alpinus sp. nov., and D. joshuensis sp. nov. and description of Dictyobacteraceae fam. nov. within the order Ktedonobacterales isolated from Tengu-no-mugimeshi.</title>
        <authorList>
            <person name="Wang C.M."/>
            <person name="Zheng Y."/>
            <person name="Sakai Y."/>
            <person name="Toyoda A."/>
            <person name="Minakuchi Y."/>
            <person name="Abe K."/>
            <person name="Yokota A."/>
            <person name="Yabe S."/>
        </authorList>
    </citation>
    <scope>NUCLEOTIDE SEQUENCE [LARGE SCALE GENOMIC DNA]</scope>
    <source>
        <strain evidence="13">Uno3</strain>
    </source>
</reference>
<evidence type="ECO:0000256" key="5">
    <source>
        <dbReference type="ARBA" id="ARBA00022679"/>
    </source>
</evidence>
<dbReference type="InterPro" id="IPR036890">
    <property type="entry name" value="HATPase_C_sf"/>
</dbReference>
<dbReference type="Gene3D" id="3.30.565.10">
    <property type="entry name" value="Histidine kinase-like ATPase, C-terminal domain"/>
    <property type="match status" value="1"/>
</dbReference>
<dbReference type="SMART" id="SM00387">
    <property type="entry name" value="HATPase_c"/>
    <property type="match status" value="1"/>
</dbReference>